<comment type="caution">
    <text evidence="7">The sequence shown here is derived from an EMBL/GenBank/DDBJ whole genome shotgun (WGS) entry which is preliminary data.</text>
</comment>
<feature type="compositionally biased region" description="Basic and acidic residues" evidence="5">
    <location>
        <begin position="216"/>
        <end position="225"/>
    </location>
</feature>
<reference evidence="7 8" key="1">
    <citation type="submission" date="2022-12" db="EMBL/GenBank/DDBJ databases">
        <title>Chromosome-scale assembly of the Ensete ventricosum genome.</title>
        <authorList>
            <person name="Dussert Y."/>
            <person name="Stocks J."/>
            <person name="Wendawek A."/>
            <person name="Woldeyes F."/>
            <person name="Nichols R.A."/>
            <person name="Borrell J.S."/>
        </authorList>
    </citation>
    <scope>NUCLEOTIDE SEQUENCE [LARGE SCALE GENOMIC DNA]</scope>
    <source>
        <strain evidence="8">cv. Maze</strain>
        <tissue evidence="7">Seeds</tissue>
    </source>
</reference>
<keyword evidence="8" id="KW-1185">Reference proteome</keyword>
<dbReference type="PANTHER" id="PTHR31744:SF220">
    <property type="entry name" value="LOW QUALITY PROTEIN: NAC DOMAIN-CONTAINING PROTEIN 90-LIKE"/>
    <property type="match status" value="1"/>
</dbReference>
<keyword evidence="3" id="KW-0804">Transcription</keyword>
<dbReference type="Gene3D" id="2.170.150.80">
    <property type="entry name" value="NAC domain"/>
    <property type="match status" value="1"/>
</dbReference>
<gene>
    <name evidence="7" type="ORF">OPV22_029218</name>
</gene>
<evidence type="ECO:0000256" key="4">
    <source>
        <dbReference type="ARBA" id="ARBA00023242"/>
    </source>
</evidence>
<dbReference type="EMBL" id="JAQQAF010000008">
    <property type="protein sequence ID" value="KAJ8466666.1"/>
    <property type="molecule type" value="Genomic_DNA"/>
</dbReference>
<dbReference type="InterPro" id="IPR003441">
    <property type="entry name" value="NAC-dom"/>
</dbReference>
<protein>
    <recommendedName>
        <fullName evidence="6">NAC domain-containing protein</fullName>
    </recommendedName>
</protein>
<keyword evidence="1" id="KW-0805">Transcription regulation</keyword>
<keyword evidence="4" id="KW-0539">Nucleus</keyword>
<organism evidence="7 8">
    <name type="scientific">Ensete ventricosum</name>
    <name type="common">Abyssinian banana</name>
    <name type="synonym">Musa ensete</name>
    <dbReference type="NCBI Taxonomy" id="4639"/>
    <lineage>
        <taxon>Eukaryota</taxon>
        <taxon>Viridiplantae</taxon>
        <taxon>Streptophyta</taxon>
        <taxon>Embryophyta</taxon>
        <taxon>Tracheophyta</taxon>
        <taxon>Spermatophyta</taxon>
        <taxon>Magnoliopsida</taxon>
        <taxon>Liliopsida</taxon>
        <taxon>Zingiberales</taxon>
        <taxon>Musaceae</taxon>
        <taxon>Ensete</taxon>
    </lineage>
</organism>
<evidence type="ECO:0000313" key="7">
    <source>
        <dbReference type="EMBL" id="KAJ8466666.1"/>
    </source>
</evidence>
<evidence type="ECO:0000259" key="6">
    <source>
        <dbReference type="PROSITE" id="PS51005"/>
    </source>
</evidence>
<dbReference type="SUPFAM" id="SSF101941">
    <property type="entry name" value="NAC domain"/>
    <property type="match status" value="1"/>
</dbReference>
<proteinExistence type="predicted"/>
<feature type="region of interest" description="Disordered" evidence="5">
    <location>
        <begin position="168"/>
        <end position="237"/>
    </location>
</feature>
<dbReference type="Proteomes" id="UP001222027">
    <property type="component" value="Unassembled WGS sequence"/>
</dbReference>
<evidence type="ECO:0000256" key="1">
    <source>
        <dbReference type="ARBA" id="ARBA00023015"/>
    </source>
</evidence>
<dbReference type="PANTHER" id="PTHR31744">
    <property type="entry name" value="PROTEIN CUP-SHAPED COTYLEDON 2-RELATED"/>
    <property type="match status" value="1"/>
</dbReference>
<name>A0AAV8P5W4_ENSVE</name>
<evidence type="ECO:0000313" key="8">
    <source>
        <dbReference type="Proteomes" id="UP001222027"/>
    </source>
</evidence>
<dbReference type="PROSITE" id="PS51005">
    <property type="entry name" value="NAC"/>
    <property type="match status" value="1"/>
</dbReference>
<dbReference type="GO" id="GO:0003677">
    <property type="term" value="F:DNA binding"/>
    <property type="evidence" value="ECO:0007669"/>
    <property type="project" value="UniProtKB-KW"/>
</dbReference>
<accession>A0AAV8P5W4</accession>
<feature type="domain" description="NAC" evidence="6">
    <location>
        <begin position="4"/>
        <end position="165"/>
    </location>
</feature>
<keyword evidence="2" id="KW-0238">DNA-binding</keyword>
<evidence type="ECO:0000256" key="3">
    <source>
        <dbReference type="ARBA" id="ARBA00023163"/>
    </source>
</evidence>
<dbReference type="Pfam" id="PF02365">
    <property type="entry name" value="NAM"/>
    <property type="match status" value="1"/>
</dbReference>
<dbReference type="GO" id="GO:0006355">
    <property type="term" value="P:regulation of DNA-templated transcription"/>
    <property type="evidence" value="ECO:0007669"/>
    <property type="project" value="InterPro"/>
</dbReference>
<dbReference type="InterPro" id="IPR036093">
    <property type="entry name" value="NAC_dom_sf"/>
</dbReference>
<evidence type="ECO:0000256" key="2">
    <source>
        <dbReference type="ARBA" id="ARBA00023125"/>
    </source>
</evidence>
<dbReference type="AlphaFoldDB" id="A0AAV8P5W4"/>
<sequence>MSSLPPGYRFYPTEEELIGFYLRNKLEHRREDMMEQVVPVAHVHRFDPWQLPPMSGELCRRDGEQWFFFCPMQESEAHGGRPTRTTASGYWKATGSPTRVYSSMNRVMGMKRTMVFYLGRAPNGTKTQWKMNEYRAREEGATSTIHSSAELKFRSEFTLCRICTKSGCSRSFDRRPSEAVAAANTDAPKPVSAKRSLSHDSTTSDGNGSHRALRRRGQDDARLDNENEASELLQNWF</sequence>
<evidence type="ECO:0000256" key="5">
    <source>
        <dbReference type="SAM" id="MobiDB-lite"/>
    </source>
</evidence>